<dbReference type="PANTHER" id="PTHR38009">
    <property type="entry name" value="CONSERVED HYPOTHETICAL PHAGE TAIL PROTEIN"/>
    <property type="match status" value="1"/>
</dbReference>
<evidence type="ECO:0000313" key="1">
    <source>
        <dbReference type="EMBL" id="MFB2881597.1"/>
    </source>
</evidence>
<dbReference type="RefSeq" id="WP_413274571.1">
    <property type="nucleotide sequence ID" value="NZ_JBHFNQ010000231.1"/>
</dbReference>
<gene>
    <name evidence="1" type="ORF">ACE1CC_32500</name>
</gene>
<evidence type="ECO:0000313" key="2">
    <source>
        <dbReference type="Proteomes" id="UP001576774"/>
    </source>
</evidence>
<dbReference type="NCBIfam" id="TIGR02241">
    <property type="entry name" value="conserved hypothetical phage tail region protein"/>
    <property type="match status" value="1"/>
</dbReference>
<organism evidence="1 2">
    <name type="scientific">Floridaenema aerugineum BLCC-F46</name>
    <dbReference type="NCBI Taxonomy" id="3153654"/>
    <lineage>
        <taxon>Bacteria</taxon>
        <taxon>Bacillati</taxon>
        <taxon>Cyanobacteriota</taxon>
        <taxon>Cyanophyceae</taxon>
        <taxon>Oscillatoriophycideae</taxon>
        <taxon>Aerosakkonematales</taxon>
        <taxon>Aerosakkonemataceae</taxon>
        <taxon>Floridanema</taxon>
        <taxon>Floridanema aerugineum</taxon>
    </lineage>
</organism>
<name>A0ABV4XFL8_9CYAN</name>
<keyword evidence="2" id="KW-1185">Reference proteome</keyword>
<dbReference type="InterPro" id="IPR011747">
    <property type="entry name" value="CHP02241"/>
</dbReference>
<dbReference type="PANTHER" id="PTHR38009:SF1">
    <property type="entry name" value="CONSERVED HYPOTHETICAL PHAGE TAIL PROTEIN"/>
    <property type="match status" value="1"/>
</dbReference>
<dbReference type="InterPro" id="IPR010667">
    <property type="entry name" value="Phage_T4_Gp19"/>
</dbReference>
<comment type="caution">
    <text evidence="1">The sequence shown here is derived from an EMBL/GenBank/DDBJ whole genome shotgun (WGS) entry which is preliminary data.</text>
</comment>
<accession>A0ABV4XFL8</accession>
<proteinExistence type="predicted"/>
<sequence length="146" mass="16931">MAETGKRDDPYQQFNFLVEIDGIARAGFMECTGTTTDTDAIDYREGNDITMNVRKLSGLRTYTNIVLKRGYTQDKSLWDWRKKIINGAVERRSADIILLNENREEVLRWRVREAWISKWDSGPFNAKTNDVVMETVELVHEGLELV</sequence>
<dbReference type="EMBL" id="JBHFNQ010000231">
    <property type="protein sequence ID" value="MFB2881597.1"/>
    <property type="molecule type" value="Genomic_DNA"/>
</dbReference>
<protein>
    <submittedName>
        <fullName evidence="1">Phage tail protein</fullName>
    </submittedName>
</protein>
<reference evidence="1 2" key="1">
    <citation type="submission" date="2024-09" db="EMBL/GenBank/DDBJ databases">
        <title>Floridaenema gen nov. (Aerosakkonemataceae, Aerosakkonematales ord. nov., Cyanobacteria) from benthic tropical and subtropical fresh waters, with the description of four new species.</title>
        <authorList>
            <person name="Moretto J.A."/>
            <person name="Berthold D.E."/>
            <person name="Lefler F.W."/>
            <person name="Huang I.-S."/>
            <person name="Laughinghouse H. IV."/>
        </authorList>
    </citation>
    <scope>NUCLEOTIDE SEQUENCE [LARGE SCALE GENOMIC DNA]</scope>
    <source>
        <strain evidence="1 2">BLCC-F46</strain>
    </source>
</reference>
<dbReference type="Pfam" id="PF06841">
    <property type="entry name" value="Phage_T4_gp19"/>
    <property type="match status" value="1"/>
</dbReference>
<dbReference type="Proteomes" id="UP001576774">
    <property type="component" value="Unassembled WGS sequence"/>
</dbReference>